<comment type="caution">
    <text evidence="1">The sequence shown here is derived from an EMBL/GenBank/DDBJ whole genome shotgun (WGS) entry which is preliminary data.</text>
</comment>
<sequence length="108" mass="11888">MSIYEIAGIIEKALTQSNIIAGVVCTRVCPFNRDIFTEIDFAHSYVTDRPISDNITSNITALPEAITNQLLPPPRRADTLENSSHANILPKLQSISNIIINVLRITGL</sequence>
<organism evidence="1 2">
    <name type="scientific">Popillia japonica</name>
    <name type="common">Japanese beetle</name>
    <dbReference type="NCBI Taxonomy" id="7064"/>
    <lineage>
        <taxon>Eukaryota</taxon>
        <taxon>Metazoa</taxon>
        <taxon>Ecdysozoa</taxon>
        <taxon>Arthropoda</taxon>
        <taxon>Hexapoda</taxon>
        <taxon>Insecta</taxon>
        <taxon>Pterygota</taxon>
        <taxon>Neoptera</taxon>
        <taxon>Endopterygota</taxon>
        <taxon>Coleoptera</taxon>
        <taxon>Polyphaga</taxon>
        <taxon>Scarabaeiformia</taxon>
        <taxon>Scarabaeidae</taxon>
        <taxon>Rutelinae</taxon>
        <taxon>Popillia</taxon>
    </lineage>
</organism>
<name>A0AAW1J179_POPJA</name>
<gene>
    <name evidence="1" type="ORF">QE152_g31474</name>
</gene>
<dbReference type="Proteomes" id="UP001458880">
    <property type="component" value="Unassembled WGS sequence"/>
</dbReference>
<evidence type="ECO:0000313" key="2">
    <source>
        <dbReference type="Proteomes" id="UP001458880"/>
    </source>
</evidence>
<accession>A0AAW1J179</accession>
<reference evidence="1 2" key="1">
    <citation type="journal article" date="2024" name="BMC Genomics">
        <title>De novo assembly and annotation of Popillia japonica's genome with initial clues to its potential as an invasive pest.</title>
        <authorList>
            <person name="Cucini C."/>
            <person name="Boschi S."/>
            <person name="Funari R."/>
            <person name="Cardaioli E."/>
            <person name="Iannotti N."/>
            <person name="Marturano G."/>
            <person name="Paoli F."/>
            <person name="Bruttini M."/>
            <person name="Carapelli A."/>
            <person name="Frati F."/>
            <person name="Nardi F."/>
        </authorList>
    </citation>
    <scope>NUCLEOTIDE SEQUENCE [LARGE SCALE GENOMIC DNA]</scope>
    <source>
        <strain evidence="1">DMR45628</strain>
    </source>
</reference>
<protein>
    <submittedName>
        <fullName evidence="1">Uncharacterized protein</fullName>
    </submittedName>
</protein>
<keyword evidence="2" id="KW-1185">Reference proteome</keyword>
<dbReference type="EMBL" id="JASPKY010000446">
    <property type="protein sequence ID" value="KAK9696606.1"/>
    <property type="molecule type" value="Genomic_DNA"/>
</dbReference>
<proteinExistence type="predicted"/>
<evidence type="ECO:0000313" key="1">
    <source>
        <dbReference type="EMBL" id="KAK9696606.1"/>
    </source>
</evidence>
<dbReference type="AlphaFoldDB" id="A0AAW1J179"/>